<name>A0A7J8MVU2_9ROSI</name>
<dbReference type="AlphaFoldDB" id="A0A7J8MVU2"/>
<evidence type="ECO:0000313" key="2">
    <source>
        <dbReference type="Proteomes" id="UP000593572"/>
    </source>
</evidence>
<organism evidence="1 2">
    <name type="scientific">Gossypium lobatum</name>
    <dbReference type="NCBI Taxonomy" id="34289"/>
    <lineage>
        <taxon>Eukaryota</taxon>
        <taxon>Viridiplantae</taxon>
        <taxon>Streptophyta</taxon>
        <taxon>Embryophyta</taxon>
        <taxon>Tracheophyta</taxon>
        <taxon>Spermatophyta</taxon>
        <taxon>Magnoliopsida</taxon>
        <taxon>eudicotyledons</taxon>
        <taxon>Gunneridae</taxon>
        <taxon>Pentapetalae</taxon>
        <taxon>rosids</taxon>
        <taxon>malvids</taxon>
        <taxon>Malvales</taxon>
        <taxon>Malvaceae</taxon>
        <taxon>Malvoideae</taxon>
        <taxon>Gossypium</taxon>
    </lineage>
</organism>
<comment type="caution">
    <text evidence="1">The sequence shown here is derived from an EMBL/GenBank/DDBJ whole genome shotgun (WGS) entry which is preliminary data.</text>
</comment>
<feature type="non-terminal residue" evidence="1">
    <location>
        <position position="29"/>
    </location>
</feature>
<dbReference type="EMBL" id="JABEZX010000010">
    <property type="protein sequence ID" value="MBA0568837.1"/>
    <property type="molecule type" value="Genomic_DNA"/>
</dbReference>
<protein>
    <submittedName>
        <fullName evidence="1">Uncharacterized protein</fullName>
    </submittedName>
</protein>
<keyword evidence="2" id="KW-1185">Reference proteome</keyword>
<sequence>MVSSMLNFVICLIKHLFLKKNITILSRLQ</sequence>
<gene>
    <name evidence="1" type="ORF">Golob_006304</name>
</gene>
<dbReference type="Proteomes" id="UP000593572">
    <property type="component" value="Unassembled WGS sequence"/>
</dbReference>
<proteinExistence type="predicted"/>
<accession>A0A7J8MVU2</accession>
<evidence type="ECO:0000313" key="1">
    <source>
        <dbReference type="EMBL" id="MBA0568837.1"/>
    </source>
</evidence>
<reference evidence="1 2" key="1">
    <citation type="journal article" date="2019" name="Genome Biol. Evol.">
        <title>Insights into the evolution of the New World diploid cottons (Gossypium, subgenus Houzingenia) based on genome sequencing.</title>
        <authorList>
            <person name="Grover C.E."/>
            <person name="Arick M.A. 2nd"/>
            <person name="Thrash A."/>
            <person name="Conover J.L."/>
            <person name="Sanders W.S."/>
            <person name="Peterson D.G."/>
            <person name="Frelichowski J.E."/>
            <person name="Scheffler J.A."/>
            <person name="Scheffler B.E."/>
            <person name="Wendel J.F."/>
        </authorList>
    </citation>
    <scope>NUCLEOTIDE SEQUENCE [LARGE SCALE GENOMIC DNA]</scope>
    <source>
        <strain evidence="1">157</strain>
        <tissue evidence="1">Leaf</tissue>
    </source>
</reference>